<feature type="transmembrane region" description="Helical" evidence="5">
    <location>
        <begin position="12"/>
        <end position="35"/>
    </location>
</feature>
<evidence type="ECO:0000256" key="4">
    <source>
        <dbReference type="ARBA" id="ARBA00023136"/>
    </source>
</evidence>
<feature type="transmembrane region" description="Helical" evidence="5">
    <location>
        <begin position="267"/>
        <end position="284"/>
    </location>
</feature>
<gene>
    <name evidence="6" type="ORF">AC477_01465</name>
</gene>
<feature type="transmembrane region" description="Helical" evidence="5">
    <location>
        <begin position="107"/>
        <end position="126"/>
    </location>
</feature>
<evidence type="ECO:0008006" key="8">
    <source>
        <dbReference type="Google" id="ProtNLM"/>
    </source>
</evidence>
<accession>A0A0M0BYL9</accession>
<dbReference type="AlphaFoldDB" id="A0A0M0BYL9"/>
<feature type="transmembrane region" description="Helical" evidence="5">
    <location>
        <begin position="205"/>
        <end position="226"/>
    </location>
</feature>
<keyword evidence="3 5" id="KW-1133">Transmembrane helix</keyword>
<dbReference type="EMBL" id="LFWU01000028">
    <property type="protein sequence ID" value="KON33534.1"/>
    <property type="molecule type" value="Genomic_DNA"/>
</dbReference>
<dbReference type="PANTHER" id="PTHR42723">
    <property type="entry name" value="CHLOROPHYLL SYNTHASE"/>
    <property type="match status" value="1"/>
</dbReference>
<dbReference type="PANTHER" id="PTHR42723:SF1">
    <property type="entry name" value="CHLOROPHYLL SYNTHASE, CHLOROPLASTIC"/>
    <property type="match status" value="1"/>
</dbReference>
<comment type="subcellular location">
    <subcellularLocation>
        <location evidence="1">Cell membrane</location>
        <topology evidence="1">Multi-pass membrane protein</topology>
    </subcellularLocation>
</comment>
<feature type="transmembrane region" description="Helical" evidence="5">
    <location>
        <begin position="164"/>
        <end position="184"/>
    </location>
</feature>
<feature type="transmembrane region" description="Helical" evidence="5">
    <location>
        <begin position="41"/>
        <end position="62"/>
    </location>
</feature>
<evidence type="ECO:0000256" key="2">
    <source>
        <dbReference type="ARBA" id="ARBA00022692"/>
    </source>
</evidence>
<dbReference type="InterPro" id="IPR050475">
    <property type="entry name" value="Prenyltransferase_related"/>
</dbReference>
<dbReference type="InterPro" id="IPR044878">
    <property type="entry name" value="UbiA_sf"/>
</dbReference>
<feature type="transmembrane region" description="Helical" evidence="5">
    <location>
        <begin position="133"/>
        <end position="152"/>
    </location>
</feature>
<dbReference type="Gene3D" id="1.10.357.140">
    <property type="entry name" value="UbiA prenyltransferase"/>
    <property type="match status" value="1"/>
</dbReference>
<protein>
    <recommendedName>
        <fullName evidence="8">Geranylgeranylglycerol-phosphate geranylgeranyltransferase</fullName>
    </recommendedName>
</protein>
<organism evidence="6 7">
    <name type="scientific">miscellaneous Crenarchaeota group-1 archaeon SG8-32-1</name>
    <dbReference type="NCBI Taxonomy" id="1685124"/>
    <lineage>
        <taxon>Archaea</taxon>
        <taxon>Candidatus Bathyarchaeota</taxon>
        <taxon>MCG-1</taxon>
    </lineage>
</organism>
<proteinExistence type="predicted"/>
<keyword evidence="4 5" id="KW-0472">Membrane</keyword>
<evidence type="ECO:0000313" key="7">
    <source>
        <dbReference type="Proteomes" id="UP000037237"/>
    </source>
</evidence>
<dbReference type="GO" id="GO:0005886">
    <property type="term" value="C:plasma membrane"/>
    <property type="evidence" value="ECO:0007669"/>
    <property type="project" value="UniProtKB-SubCell"/>
</dbReference>
<reference evidence="6 7" key="1">
    <citation type="submission" date="2015-06" db="EMBL/GenBank/DDBJ databases">
        <title>New insights into the roles of widespread benthic archaea in carbon and nitrogen cycling.</title>
        <authorList>
            <person name="Lazar C.S."/>
            <person name="Baker B.J."/>
            <person name="Seitz K.W."/>
            <person name="Hyde A.S."/>
            <person name="Dick G.J."/>
            <person name="Hinrichs K.-U."/>
            <person name="Teske A.P."/>
        </authorList>
    </citation>
    <scope>NUCLEOTIDE SEQUENCE [LARGE SCALE GENOMIC DNA]</scope>
    <source>
        <strain evidence="6">SG8-32-1</strain>
    </source>
</reference>
<keyword evidence="2 5" id="KW-0812">Transmembrane</keyword>
<dbReference type="Pfam" id="PF01040">
    <property type="entry name" value="UbiA"/>
    <property type="match status" value="1"/>
</dbReference>
<name>A0A0M0BYL9_9ARCH</name>
<dbReference type="Proteomes" id="UP000037237">
    <property type="component" value="Unassembled WGS sequence"/>
</dbReference>
<evidence type="ECO:0000256" key="3">
    <source>
        <dbReference type="ARBA" id="ARBA00022989"/>
    </source>
</evidence>
<feature type="transmembrane region" description="Helical" evidence="5">
    <location>
        <begin position="83"/>
        <end position="101"/>
    </location>
</feature>
<dbReference type="InterPro" id="IPR000537">
    <property type="entry name" value="UbiA_prenyltransferase"/>
</dbReference>
<dbReference type="GO" id="GO:0016765">
    <property type="term" value="F:transferase activity, transferring alkyl or aryl (other than methyl) groups"/>
    <property type="evidence" value="ECO:0007669"/>
    <property type="project" value="InterPro"/>
</dbReference>
<evidence type="ECO:0000256" key="5">
    <source>
        <dbReference type="SAM" id="Phobius"/>
    </source>
</evidence>
<evidence type="ECO:0000313" key="6">
    <source>
        <dbReference type="EMBL" id="KON33534.1"/>
    </source>
</evidence>
<comment type="caution">
    <text evidence="6">The sequence shown here is derived from an EMBL/GenBank/DDBJ whole genome shotgun (WGS) entry which is preliminary data.</text>
</comment>
<sequence>MPSLKKRLKAIIMLLRPPYWLMTGGLSVLTMFTLLRGVPEYSILGLVILSAICISSGGFAFNDYIDQESDTIEKQNRPIPSKNLTPSEALLAAVILFSIGLGSALTINLMCFAIAIIDTILLVIYSKVIKKHAGFFGSFLMGFLIGTSFVYGEAALFGTFTINSLALSFMSMGSIGGNVLRDVLSLEGDQKAGYATLAAKRGPKFATKIAALFFLLNVVGSPVPYLVDAVGYAYLVPIILWDIILFISGISLLKNQDLNVVKKHERLVTRTMILIPIALIVGALT</sequence>
<evidence type="ECO:0000256" key="1">
    <source>
        <dbReference type="ARBA" id="ARBA00004651"/>
    </source>
</evidence>
<feature type="transmembrane region" description="Helical" evidence="5">
    <location>
        <begin position="232"/>
        <end position="255"/>
    </location>
</feature>